<dbReference type="AlphaFoldDB" id="A0A4Z1E779"/>
<feature type="region of interest" description="Disordered" evidence="6">
    <location>
        <begin position="169"/>
        <end position="203"/>
    </location>
</feature>
<name>A0A4Z1E779_9HELO</name>
<keyword evidence="7" id="KW-0732">Signal</keyword>
<dbReference type="PANTHER" id="PTHR46910">
    <property type="entry name" value="TRANSCRIPTION FACTOR PDR1"/>
    <property type="match status" value="1"/>
</dbReference>
<keyword evidence="2" id="KW-0805">Transcription regulation</keyword>
<keyword evidence="5" id="KW-0539">Nucleus</keyword>
<dbReference type="GO" id="GO:0003677">
    <property type="term" value="F:DNA binding"/>
    <property type="evidence" value="ECO:0007669"/>
    <property type="project" value="UniProtKB-KW"/>
</dbReference>
<evidence type="ECO:0000313" key="8">
    <source>
        <dbReference type="EMBL" id="TGO07049.1"/>
    </source>
</evidence>
<dbReference type="Proteomes" id="UP000297777">
    <property type="component" value="Unassembled WGS sequence"/>
</dbReference>
<dbReference type="GO" id="GO:0005634">
    <property type="term" value="C:nucleus"/>
    <property type="evidence" value="ECO:0007669"/>
    <property type="project" value="UniProtKB-SubCell"/>
</dbReference>
<feature type="region of interest" description="Disordered" evidence="6">
    <location>
        <begin position="41"/>
        <end position="67"/>
    </location>
</feature>
<comment type="subcellular location">
    <subcellularLocation>
        <location evidence="1">Nucleus</location>
    </subcellularLocation>
</comment>
<dbReference type="InterPro" id="IPR050987">
    <property type="entry name" value="AtrR-like"/>
</dbReference>
<organism evidence="8 9">
    <name type="scientific">Botrytis tulipae</name>
    <dbReference type="NCBI Taxonomy" id="87230"/>
    <lineage>
        <taxon>Eukaryota</taxon>
        <taxon>Fungi</taxon>
        <taxon>Dikarya</taxon>
        <taxon>Ascomycota</taxon>
        <taxon>Pezizomycotina</taxon>
        <taxon>Leotiomycetes</taxon>
        <taxon>Helotiales</taxon>
        <taxon>Sclerotiniaceae</taxon>
        <taxon>Botrytis</taxon>
    </lineage>
</organism>
<reference evidence="8 9" key="1">
    <citation type="submission" date="2017-12" db="EMBL/GenBank/DDBJ databases">
        <title>Comparative genomics of Botrytis spp.</title>
        <authorList>
            <person name="Valero-Jimenez C.A."/>
            <person name="Tapia P."/>
            <person name="Veloso J."/>
            <person name="Silva-Moreno E."/>
            <person name="Staats M."/>
            <person name="Valdes J.H."/>
            <person name="Van Kan J.A.L."/>
        </authorList>
    </citation>
    <scope>NUCLEOTIDE SEQUENCE [LARGE SCALE GENOMIC DNA]</scope>
    <source>
        <strain evidence="8 9">Bt9001</strain>
    </source>
</reference>
<evidence type="ECO:0000313" key="9">
    <source>
        <dbReference type="Proteomes" id="UP000297777"/>
    </source>
</evidence>
<sequence>MVLLGAVVLVSLASQEKSVVSDGKTPCNQCHRLNKKCTYKQLQSTRRPSQGSGMPSPASFLEQSTDSGEGYQTVISNSSFSPLVSPPFDQGHQWSLQEPLTRSDVSWGSSKSDHAGLPMDLFTDYNETFDASDLSQSPSLNVSSGSGYSPRYSNFSNELFNLSPEGHAISKHSQEHAESAISRQYEQDAPREIPNSIMSPSTKVSVPNRIDSFALSKMKYQDKSSSATLTTSVSIGSAFTFDLFDEKVLKIDCMVEAFSSFEKLQPRQYELVQISNSSVSVGEPLFQSFNPVILDDLIEACYEDRSGIGLFIGFKQLKGLLASVLKDESHSTIESALIYSALAIGSHLRNARYRINDDESISFFRCSLRALSDVFLAKDSLLKLQLLVTMLTYTRALGLRYFSALMTNAVSCAQGLRLFQMSRVVLLTLDLEEQNWAMRTFWYLYTLSQPYCLRWGLALDNDIDLEVPNAVNSTNTEPTGTDHVNYLILQISYAKICSQIRKTYHDENLSKPIVDLETVTEFLRQKIEAWNPETPRPMNDIPGHEEFSERRIYFQLRLQYYEALLSLDSLGLNHQSTTSEGLDEQRDRVFKRCVKTAKMILDDYNGVEVVDILANRALILPLLIAVRIIFLASILLKGNEISYLAIASGIFGKLSMGFKVPLPEVIELNKIAQQISPAREMPGKPSLI</sequence>
<evidence type="ECO:0000256" key="1">
    <source>
        <dbReference type="ARBA" id="ARBA00004123"/>
    </source>
</evidence>
<proteinExistence type="predicted"/>
<feature type="compositionally biased region" description="Polar residues" evidence="6">
    <location>
        <begin position="41"/>
        <end position="53"/>
    </location>
</feature>
<evidence type="ECO:0000256" key="4">
    <source>
        <dbReference type="ARBA" id="ARBA00023163"/>
    </source>
</evidence>
<dbReference type="OrthoDB" id="39175at2759"/>
<gene>
    <name evidence="8" type="ORF">BTUL_0340g00020</name>
</gene>
<accession>A0A4Z1E779</accession>
<keyword evidence="3" id="KW-0238">DNA-binding</keyword>
<evidence type="ECO:0000256" key="2">
    <source>
        <dbReference type="ARBA" id="ARBA00023015"/>
    </source>
</evidence>
<evidence type="ECO:0000256" key="5">
    <source>
        <dbReference type="ARBA" id="ARBA00023242"/>
    </source>
</evidence>
<evidence type="ECO:0000256" key="6">
    <source>
        <dbReference type="SAM" id="MobiDB-lite"/>
    </source>
</evidence>
<dbReference type="GO" id="GO:0003700">
    <property type="term" value="F:DNA-binding transcription factor activity"/>
    <property type="evidence" value="ECO:0007669"/>
    <property type="project" value="InterPro"/>
</dbReference>
<evidence type="ECO:0000256" key="3">
    <source>
        <dbReference type="ARBA" id="ARBA00023125"/>
    </source>
</evidence>
<dbReference type="EMBL" id="PQXH01000338">
    <property type="protein sequence ID" value="TGO07049.1"/>
    <property type="molecule type" value="Genomic_DNA"/>
</dbReference>
<comment type="caution">
    <text evidence="8">The sequence shown here is derived from an EMBL/GenBank/DDBJ whole genome shotgun (WGS) entry which is preliminary data.</text>
</comment>
<keyword evidence="4" id="KW-0804">Transcription</keyword>
<dbReference type="PANTHER" id="PTHR46910:SF37">
    <property type="entry name" value="ZN(II)2CYS6 TRANSCRIPTION FACTOR (EUROFUNG)"/>
    <property type="match status" value="1"/>
</dbReference>
<dbReference type="CDD" id="cd12148">
    <property type="entry name" value="fungal_TF_MHR"/>
    <property type="match status" value="1"/>
</dbReference>
<feature type="signal peptide" evidence="7">
    <location>
        <begin position="1"/>
        <end position="15"/>
    </location>
</feature>
<feature type="chain" id="PRO_5021201862" evidence="7">
    <location>
        <begin position="16"/>
        <end position="688"/>
    </location>
</feature>
<keyword evidence="9" id="KW-1185">Reference proteome</keyword>
<protein>
    <submittedName>
        <fullName evidence="8">Uncharacterized protein</fullName>
    </submittedName>
</protein>
<evidence type="ECO:0000256" key="7">
    <source>
        <dbReference type="SAM" id="SignalP"/>
    </source>
</evidence>